<organism evidence="4 5">
    <name type="scientific">Penstemon smallii</name>
    <dbReference type="NCBI Taxonomy" id="265156"/>
    <lineage>
        <taxon>Eukaryota</taxon>
        <taxon>Viridiplantae</taxon>
        <taxon>Streptophyta</taxon>
        <taxon>Embryophyta</taxon>
        <taxon>Tracheophyta</taxon>
        <taxon>Spermatophyta</taxon>
        <taxon>Magnoliopsida</taxon>
        <taxon>eudicotyledons</taxon>
        <taxon>Gunneridae</taxon>
        <taxon>Pentapetalae</taxon>
        <taxon>asterids</taxon>
        <taxon>lamiids</taxon>
        <taxon>Lamiales</taxon>
        <taxon>Plantaginaceae</taxon>
        <taxon>Cheloneae</taxon>
        <taxon>Penstemon</taxon>
    </lineage>
</organism>
<evidence type="ECO:0000256" key="1">
    <source>
        <dbReference type="ARBA" id="ARBA00005485"/>
    </source>
</evidence>
<feature type="coiled-coil region" evidence="3">
    <location>
        <begin position="64"/>
        <end position="112"/>
    </location>
</feature>
<name>A0ABD3TVX4_9LAMI</name>
<dbReference type="EMBL" id="JBJXBP010000003">
    <property type="protein sequence ID" value="KAL3840385.1"/>
    <property type="molecule type" value="Genomic_DNA"/>
</dbReference>
<proteinExistence type="inferred from homology"/>
<keyword evidence="5" id="KW-1185">Reference proteome</keyword>
<accession>A0ABD3TVX4</accession>
<gene>
    <name evidence="4" type="ORF">ACJIZ3_024976</name>
</gene>
<protein>
    <submittedName>
        <fullName evidence="4">Uncharacterized protein</fullName>
    </submittedName>
</protein>
<dbReference type="PANTHER" id="PTHR32054">
    <property type="entry name" value="HEAVY CHAIN, PUTATIVE, EXPRESSED-RELATED-RELATED"/>
    <property type="match status" value="1"/>
</dbReference>
<sequence length="207" mass="23317">MQGEEGGLVVRGRVEIDMRQPFGSVREAVMLFGEKVLAGEIYGNKLKEMQSKGSDGQNQKYSKFGAVTAELQETKENLERAKEEGNSMALHLASLKQELEQTKRELFQLKTIRKVSHLLDEPGIDEDVKFIENARNHQDINDDGRFQKKRSVKFANPPLLTKVIVHGDDEGDKIMLSPNKKTKKKKAALIPVIGRLFSKKGIKLQSD</sequence>
<comment type="caution">
    <text evidence="4">The sequence shown here is derived from an EMBL/GenBank/DDBJ whole genome shotgun (WGS) entry which is preliminary data.</text>
</comment>
<reference evidence="4 5" key="1">
    <citation type="submission" date="2024-12" db="EMBL/GenBank/DDBJ databases">
        <title>The unique morphological basis and parallel evolutionary history of personate flowers in Penstemon.</title>
        <authorList>
            <person name="Depatie T.H."/>
            <person name="Wessinger C.A."/>
        </authorList>
    </citation>
    <scope>NUCLEOTIDE SEQUENCE [LARGE SCALE GENOMIC DNA]</scope>
    <source>
        <strain evidence="4">WTNN_2</strain>
        <tissue evidence="4">Leaf</tissue>
    </source>
</reference>
<evidence type="ECO:0000313" key="5">
    <source>
        <dbReference type="Proteomes" id="UP001634393"/>
    </source>
</evidence>
<dbReference type="Proteomes" id="UP001634393">
    <property type="component" value="Unassembled WGS sequence"/>
</dbReference>
<comment type="similarity">
    <text evidence="1">Belongs to the WEB family.</text>
</comment>
<dbReference type="PANTHER" id="PTHR32054:SF9">
    <property type="entry name" value="OS04G0116200 PROTEIN"/>
    <property type="match status" value="1"/>
</dbReference>
<evidence type="ECO:0000313" key="4">
    <source>
        <dbReference type="EMBL" id="KAL3840385.1"/>
    </source>
</evidence>
<keyword evidence="2 3" id="KW-0175">Coiled coil</keyword>
<evidence type="ECO:0000256" key="3">
    <source>
        <dbReference type="SAM" id="Coils"/>
    </source>
</evidence>
<evidence type="ECO:0000256" key="2">
    <source>
        <dbReference type="ARBA" id="ARBA00023054"/>
    </source>
</evidence>
<dbReference type="AlphaFoldDB" id="A0ABD3TVX4"/>